<reference evidence="2 3" key="1">
    <citation type="journal article" date="2013" name="Genome Announc.">
        <title>Draft Genome Sequence of Arcticibacter svalbardensis Strain MN12-7T, a Member of the Family Sphingobacteriaceae Isolated from an Arctic Soil Sample.</title>
        <authorList>
            <person name="Shivaji S."/>
            <person name="Ara S."/>
            <person name="Prasad S."/>
            <person name="Manasa B.P."/>
            <person name="Begum Z."/>
            <person name="Singh A."/>
            <person name="Kumar Pinnaka A."/>
        </authorList>
    </citation>
    <scope>NUCLEOTIDE SEQUENCE [LARGE SCALE GENOMIC DNA]</scope>
    <source>
        <strain evidence="2 3">MN12-7</strain>
    </source>
</reference>
<feature type="transmembrane region" description="Helical" evidence="1">
    <location>
        <begin position="246"/>
        <end position="266"/>
    </location>
</feature>
<feature type="transmembrane region" description="Helical" evidence="1">
    <location>
        <begin position="108"/>
        <end position="126"/>
    </location>
</feature>
<keyword evidence="1" id="KW-0812">Transmembrane</keyword>
<comment type="caution">
    <text evidence="2">The sequence shown here is derived from an EMBL/GenBank/DDBJ whole genome shotgun (WGS) entry which is preliminary data.</text>
</comment>
<gene>
    <name evidence="2" type="ORF">ADIARSV_0447</name>
</gene>
<keyword evidence="1" id="KW-1133">Transmembrane helix</keyword>
<proteinExistence type="predicted"/>
<evidence type="ECO:0000256" key="1">
    <source>
        <dbReference type="SAM" id="Phobius"/>
    </source>
</evidence>
<feature type="transmembrane region" description="Helical" evidence="1">
    <location>
        <begin position="70"/>
        <end position="88"/>
    </location>
</feature>
<feature type="transmembrane region" description="Helical" evidence="1">
    <location>
        <begin position="222"/>
        <end position="240"/>
    </location>
</feature>
<dbReference type="eggNOG" id="ENOG502Z7WB">
    <property type="taxonomic scope" value="Bacteria"/>
</dbReference>
<feature type="transmembrane region" description="Helical" evidence="1">
    <location>
        <begin position="185"/>
        <end position="202"/>
    </location>
</feature>
<accession>R9GWZ8</accession>
<dbReference type="EMBL" id="AQPN01000018">
    <property type="protein sequence ID" value="EOR96342.1"/>
    <property type="molecule type" value="Genomic_DNA"/>
</dbReference>
<protein>
    <submittedName>
        <fullName evidence="2">Uncharacterized protein</fullName>
    </submittedName>
</protein>
<keyword evidence="3" id="KW-1185">Reference proteome</keyword>
<evidence type="ECO:0000313" key="3">
    <source>
        <dbReference type="Proteomes" id="UP000014174"/>
    </source>
</evidence>
<sequence>MVKVLAPGFNQKLSAISSSGEEGTAISSEGQGASKGLMNAIAKRIAPDPIENAGFKITWLLSSRYRDFKVKVYPSFAFVPVYFVYFGFINVKGSLSERWDQLMAGDKYILALYLTSLILTTVMQHVSMTEKYKASWIYFTTPQQQPGKILAGMFKAVIIKFYLPYFAVVSVLSGVLWGPKVINDLLLAFMVGIVFGILVALFQVKGLPFSQPVNIKKGGKIFKTFGVMLVPMLFGFLHYYTARWEWAIWIAVVIMTFMAWLSFSFYRKETWESLELAD</sequence>
<organism evidence="2 3">
    <name type="scientific">Arcticibacter svalbardensis MN12-7</name>
    <dbReference type="NCBI Taxonomy" id="1150600"/>
    <lineage>
        <taxon>Bacteria</taxon>
        <taxon>Pseudomonadati</taxon>
        <taxon>Bacteroidota</taxon>
        <taxon>Sphingobacteriia</taxon>
        <taxon>Sphingobacteriales</taxon>
        <taxon>Sphingobacteriaceae</taxon>
        <taxon>Arcticibacter</taxon>
    </lineage>
</organism>
<dbReference type="Proteomes" id="UP000014174">
    <property type="component" value="Unassembled WGS sequence"/>
</dbReference>
<evidence type="ECO:0000313" key="2">
    <source>
        <dbReference type="EMBL" id="EOR96342.1"/>
    </source>
</evidence>
<name>R9GWZ8_9SPHI</name>
<keyword evidence="1" id="KW-0472">Membrane</keyword>
<dbReference type="AlphaFoldDB" id="R9GWZ8"/>